<reference evidence="1" key="1">
    <citation type="journal article" date="2011" name="Mol. Reprod. Dev.">
        <title>Novel conserved structural domains of acrosome reaction-inducing substance are widespread in invertebrates.</title>
        <authorList>
            <person name="Naruse M."/>
            <person name="Ishikawa R."/>
            <person name="Sakaya H."/>
            <person name="Moriyama H."/>
            <person name="Hoshi M."/>
            <person name="Matsumoto M."/>
        </authorList>
    </citation>
    <scope>NUCLEOTIDE SEQUENCE</scope>
    <source>
        <tissue evidence="1">Ovary</tissue>
    </source>
</reference>
<dbReference type="EMBL" id="AB602906">
    <property type="protein sequence ID" value="BAJ41236.1"/>
    <property type="molecule type" value="mRNA"/>
</dbReference>
<feature type="non-terminal residue" evidence="1">
    <location>
        <position position="95"/>
    </location>
</feature>
<organism evidence="1">
    <name type="scientific">Mnemiopsis leidyi</name>
    <name type="common">Sea walnut</name>
    <name type="synonym">Warty comb jellyfish</name>
    <dbReference type="NCBI Taxonomy" id="27923"/>
    <lineage>
        <taxon>Eukaryota</taxon>
        <taxon>Metazoa</taxon>
        <taxon>Ctenophora</taxon>
        <taxon>Tentaculata</taxon>
        <taxon>Lobata</taxon>
        <taxon>Bolinopsidae</taxon>
        <taxon>Mnemiopsis</taxon>
    </lineage>
</organism>
<evidence type="ECO:0000313" key="1">
    <source>
        <dbReference type="EMBL" id="BAJ41236.1"/>
    </source>
</evidence>
<gene>
    <name evidence="1" type="primary">MlARIS</name>
</gene>
<name>E3WHV1_MNELE</name>
<dbReference type="AlphaFoldDB" id="E3WHV1"/>
<sequence length="95" mass="10356">GAASSHPLQGEKPDFKLNLQGLCVLLILQLLYYKKTVNLCHGLSLPQKLKSRLRLCPIALRTIIFLSAEVQQNCSNIAIDFISACSFVGCLDAAP</sequence>
<accession>E3WHV1</accession>
<proteinExistence type="evidence at transcript level"/>
<protein>
    <submittedName>
        <fullName evidence="1">Egg coat matrix protein</fullName>
    </submittedName>
</protein>
<feature type="non-terminal residue" evidence="1">
    <location>
        <position position="1"/>
    </location>
</feature>